<dbReference type="Pfam" id="PF04480">
    <property type="entry name" value="DUF559"/>
    <property type="match status" value="1"/>
</dbReference>
<gene>
    <name evidence="2" type="ORF">ACFFPJ_07700</name>
</gene>
<dbReference type="InterPro" id="IPR011335">
    <property type="entry name" value="Restrct_endonuc-II-like"/>
</dbReference>
<dbReference type="SUPFAM" id="SSF52980">
    <property type="entry name" value="Restriction endonuclease-like"/>
    <property type="match status" value="1"/>
</dbReference>
<evidence type="ECO:0000259" key="1">
    <source>
        <dbReference type="Pfam" id="PF04480"/>
    </source>
</evidence>
<comment type="caution">
    <text evidence="2">The sequence shown here is derived from an EMBL/GenBank/DDBJ whole genome shotgun (WGS) entry which is preliminary data.</text>
</comment>
<protein>
    <submittedName>
        <fullName evidence="2">Type IV toxin-antitoxin system AbiEi family antitoxin domain-containing protein</fullName>
    </submittedName>
</protein>
<keyword evidence="3" id="KW-1185">Reference proteome</keyword>
<dbReference type="Gene3D" id="3.40.960.10">
    <property type="entry name" value="VSR Endonuclease"/>
    <property type="match status" value="1"/>
</dbReference>
<proteinExistence type="predicted"/>
<dbReference type="InterPro" id="IPR007569">
    <property type="entry name" value="DUF559"/>
</dbReference>
<evidence type="ECO:0000313" key="2">
    <source>
        <dbReference type="EMBL" id="MFB9645679.1"/>
    </source>
</evidence>
<evidence type="ECO:0000313" key="3">
    <source>
        <dbReference type="Proteomes" id="UP001589611"/>
    </source>
</evidence>
<dbReference type="RefSeq" id="WP_344712134.1">
    <property type="nucleotide sequence ID" value="NZ_BAAAWH010000001.1"/>
</dbReference>
<feature type="domain" description="DUF559" evidence="1">
    <location>
        <begin position="193"/>
        <end position="270"/>
    </location>
</feature>
<dbReference type="EMBL" id="JBHMBE010000003">
    <property type="protein sequence ID" value="MFB9645679.1"/>
    <property type="molecule type" value="Genomic_DNA"/>
</dbReference>
<name>A0ABV5SZA2_9MICO</name>
<sequence length="278" mass="30408">MDIAQWVTDRGGIVHRSDLLERGVTARALRAAITAGVLQRVRRYWVATSAAPRAHLVAARCTGVLACVSAARARGWWIPEGVDAGIHLRMAAHAATPPADVTAHWDRPIVPTSPRVLIESIEDALNHIARCVPREAALTMWESAARTERLSAESLRRVEWTTGAARECAAAVTGLSDSGLETLFVLRLRPWGIPIRQQIVLAGRRVDALIGERLVVQIDGFAFHSSAADRSRDVAHDLELTLRGYTVLRFTYAQVVHEWPAVERAIARAIAAGAHVTR</sequence>
<accession>A0ABV5SZA2</accession>
<dbReference type="Proteomes" id="UP001589611">
    <property type="component" value="Unassembled WGS sequence"/>
</dbReference>
<reference evidence="2 3" key="1">
    <citation type="submission" date="2024-09" db="EMBL/GenBank/DDBJ databases">
        <authorList>
            <person name="Sun Q."/>
            <person name="Mori K."/>
        </authorList>
    </citation>
    <scope>NUCLEOTIDE SEQUENCE [LARGE SCALE GENOMIC DNA]</scope>
    <source>
        <strain evidence="2 3">JCM 1342</strain>
    </source>
</reference>
<organism evidence="2 3">
    <name type="scientific">Microbacterium terregens</name>
    <dbReference type="NCBI Taxonomy" id="69363"/>
    <lineage>
        <taxon>Bacteria</taxon>
        <taxon>Bacillati</taxon>
        <taxon>Actinomycetota</taxon>
        <taxon>Actinomycetes</taxon>
        <taxon>Micrococcales</taxon>
        <taxon>Microbacteriaceae</taxon>
        <taxon>Microbacterium</taxon>
    </lineage>
</organism>